<dbReference type="Pfam" id="PF20258">
    <property type="entry name" value="tRNA_Me_trans_C"/>
    <property type="match status" value="1"/>
</dbReference>
<dbReference type="GO" id="GO:0002143">
    <property type="term" value="P:tRNA wobble position uridine thiolation"/>
    <property type="evidence" value="ECO:0007669"/>
    <property type="project" value="TreeGrafter"/>
</dbReference>
<keyword evidence="5" id="KW-0547">Nucleotide-binding</keyword>
<reference evidence="10" key="1">
    <citation type="journal article" date="2020" name="mSystems">
        <title>Genome- and Community-Level Interaction Insights into Carbon Utilization and Element Cycling Functions of Hydrothermarchaeota in Hydrothermal Sediment.</title>
        <authorList>
            <person name="Zhou Z."/>
            <person name="Liu Y."/>
            <person name="Xu W."/>
            <person name="Pan J."/>
            <person name="Luo Z.H."/>
            <person name="Li M."/>
        </authorList>
    </citation>
    <scope>NUCLEOTIDE SEQUENCE [LARGE SCALE GENOMIC DNA]</scope>
    <source>
        <strain evidence="10">HyVt-505</strain>
    </source>
</reference>
<dbReference type="AlphaFoldDB" id="A0A832J547"/>
<keyword evidence="6" id="KW-0067">ATP-binding</keyword>
<evidence type="ECO:0000256" key="5">
    <source>
        <dbReference type="ARBA" id="ARBA00022741"/>
    </source>
</evidence>
<dbReference type="PANTHER" id="PTHR11933">
    <property type="entry name" value="TRNA 5-METHYLAMINOMETHYL-2-THIOURIDYLATE -METHYLTRANSFERASE"/>
    <property type="match status" value="1"/>
</dbReference>
<keyword evidence="4" id="KW-0819">tRNA processing</keyword>
<evidence type="ECO:0000313" key="10">
    <source>
        <dbReference type="EMBL" id="HHJ80051.1"/>
    </source>
</evidence>
<evidence type="ECO:0000256" key="4">
    <source>
        <dbReference type="ARBA" id="ARBA00022694"/>
    </source>
</evidence>
<sequence length="95" mass="10668">GEHPLLYSDSLEASKLDWTTGVAPTAPFRCAAKTRYRQPDQDCTITWIEADRCRVEFDEPQRAVTPGQSVVLYKDDECLGGGVIETTAKRQQYES</sequence>
<evidence type="ECO:0000256" key="1">
    <source>
        <dbReference type="ARBA" id="ARBA00022490"/>
    </source>
</evidence>
<evidence type="ECO:0000256" key="6">
    <source>
        <dbReference type="ARBA" id="ARBA00022840"/>
    </source>
</evidence>
<dbReference type="Proteomes" id="UP000885832">
    <property type="component" value="Unassembled WGS sequence"/>
</dbReference>
<name>A0A832J547_9GAMM</name>
<evidence type="ECO:0000259" key="9">
    <source>
        <dbReference type="Pfam" id="PF20258"/>
    </source>
</evidence>
<comment type="caution">
    <text evidence="10">The sequence shown here is derived from an EMBL/GenBank/DDBJ whole genome shotgun (WGS) entry which is preliminary data.</text>
</comment>
<dbReference type="PANTHER" id="PTHR11933:SF5">
    <property type="entry name" value="MITOCHONDRIAL TRNA-SPECIFIC 2-THIOURIDYLASE 1"/>
    <property type="match status" value="1"/>
</dbReference>
<feature type="non-terminal residue" evidence="10">
    <location>
        <position position="1"/>
    </location>
</feature>
<keyword evidence="2" id="KW-0820">tRNA-binding</keyword>
<dbReference type="EMBL" id="DRNF01000020">
    <property type="protein sequence ID" value="HHJ80051.1"/>
    <property type="molecule type" value="Genomic_DNA"/>
</dbReference>
<accession>A0A832J547</accession>
<keyword evidence="7" id="KW-0694">RNA-binding</keyword>
<evidence type="ECO:0000256" key="3">
    <source>
        <dbReference type="ARBA" id="ARBA00022679"/>
    </source>
</evidence>
<keyword evidence="3 10" id="KW-0808">Transferase</keyword>
<dbReference type="EC" id="2.8.1.-" evidence="10"/>
<evidence type="ECO:0000256" key="7">
    <source>
        <dbReference type="ARBA" id="ARBA00022884"/>
    </source>
</evidence>
<dbReference type="GO" id="GO:0016740">
    <property type="term" value="F:transferase activity"/>
    <property type="evidence" value="ECO:0007669"/>
    <property type="project" value="UniProtKB-KW"/>
</dbReference>
<gene>
    <name evidence="10" type="primary">mnmA</name>
    <name evidence="10" type="ORF">ENJ65_00290</name>
</gene>
<dbReference type="InterPro" id="IPR046885">
    <property type="entry name" value="MnmA-like_C"/>
</dbReference>
<protein>
    <submittedName>
        <fullName evidence="10">tRNA 2-thiouridine(34) synthase MnmA</fullName>
        <ecNumber evidence="10">2.8.1.-</ecNumber>
    </submittedName>
</protein>
<keyword evidence="1" id="KW-0963">Cytoplasm</keyword>
<proteinExistence type="predicted"/>
<evidence type="ECO:0000256" key="8">
    <source>
        <dbReference type="ARBA" id="ARBA00023157"/>
    </source>
</evidence>
<dbReference type="Gene3D" id="2.40.30.10">
    <property type="entry name" value="Translation factors"/>
    <property type="match status" value="1"/>
</dbReference>
<dbReference type="FunFam" id="2.40.30.10:FF:000023">
    <property type="entry name" value="tRNA-specific 2-thiouridylase MnmA"/>
    <property type="match status" value="1"/>
</dbReference>
<keyword evidence="8" id="KW-1015">Disulfide bond</keyword>
<dbReference type="GO" id="GO:0000049">
    <property type="term" value="F:tRNA binding"/>
    <property type="evidence" value="ECO:0007669"/>
    <property type="project" value="UniProtKB-KW"/>
</dbReference>
<organism evidence="10">
    <name type="scientific">Candidatus Tenderia electrophaga</name>
    <dbReference type="NCBI Taxonomy" id="1748243"/>
    <lineage>
        <taxon>Bacteria</taxon>
        <taxon>Pseudomonadati</taxon>
        <taxon>Pseudomonadota</taxon>
        <taxon>Gammaproteobacteria</taxon>
        <taxon>Candidatus Tenderiales</taxon>
        <taxon>Candidatus Tenderiaceae</taxon>
        <taxon>Candidatus Tenderia</taxon>
    </lineage>
</organism>
<dbReference type="GO" id="GO:0005524">
    <property type="term" value="F:ATP binding"/>
    <property type="evidence" value="ECO:0007669"/>
    <property type="project" value="UniProtKB-KW"/>
</dbReference>
<feature type="domain" description="tRNA-specific 2-thiouridylase MnmA-like C-terminal" evidence="9">
    <location>
        <begin position="8"/>
        <end position="84"/>
    </location>
</feature>
<evidence type="ECO:0000256" key="2">
    <source>
        <dbReference type="ARBA" id="ARBA00022555"/>
    </source>
</evidence>